<dbReference type="STRING" id="227321.C8VTJ8"/>
<dbReference type="eggNOG" id="ENOG502S756">
    <property type="taxonomic scope" value="Eukaryota"/>
</dbReference>
<dbReference type="HOGENOM" id="CLU_987320_0_0_1"/>
<dbReference type="KEGG" id="ani:ANIA_10165"/>
<feature type="domain" description="Glycine zipper 2TM" evidence="2">
    <location>
        <begin position="171"/>
        <end position="211"/>
    </location>
</feature>
<reference evidence="4" key="1">
    <citation type="journal article" date="2005" name="Nature">
        <title>Sequencing of Aspergillus nidulans and comparative analysis with A. fumigatus and A. oryzae.</title>
        <authorList>
            <person name="Galagan J.E."/>
            <person name="Calvo S.E."/>
            <person name="Cuomo C."/>
            <person name="Ma L.J."/>
            <person name="Wortman J.R."/>
            <person name="Batzoglou S."/>
            <person name="Lee S.I."/>
            <person name="Basturkmen M."/>
            <person name="Spevak C.C."/>
            <person name="Clutterbuck J."/>
            <person name="Kapitonov V."/>
            <person name="Jurka J."/>
            <person name="Scazzocchio C."/>
            <person name="Farman M."/>
            <person name="Butler J."/>
            <person name="Purcell S."/>
            <person name="Harris S."/>
            <person name="Braus G.H."/>
            <person name="Draht O."/>
            <person name="Busch S."/>
            <person name="D'Enfert C."/>
            <person name="Bouchier C."/>
            <person name="Goldman G.H."/>
            <person name="Bell-Pedersen D."/>
            <person name="Griffiths-Jones S."/>
            <person name="Doonan J.H."/>
            <person name="Yu J."/>
            <person name="Vienken K."/>
            <person name="Pain A."/>
            <person name="Freitag M."/>
            <person name="Selker E.U."/>
            <person name="Archer D.B."/>
            <person name="Penalva M.A."/>
            <person name="Oakley B.R."/>
            <person name="Momany M."/>
            <person name="Tanaka T."/>
            <person name="Kumagai T."/>
            <person name="Asai K."/>
            <person name="Machida M."/>
            <person name="Nierman W.C."/>
            <person name="Denning D.W."/>
            <person name="Caddick M."/>
            <person name="Hynes M."/>
            <person name="Paoletti M."/>
            <person name="Fischer R."/>
            <person name="Miller B."/>
            <person name="Dyer P."/>
            <person name="Sachs M.S."/>
            <person name="Osmani S.A."/>
            <person name="Birren B.W."/>
        </authorList>
    </citation>
    <scope>NUCLEOTIDE SEQUENCE [LARGE SCALE GENOMIC DNA]</scope>
    <source>
        <strain evidence="4">FGSC A4 / ATCC 38163 / CBS 112.46 / NRRL 194 / M139</strain>
    </source>
</reference>
<evidence type="ECO:0000256" key="1">
    <source>
        <dbReference type="SAM" id="MobiDB-lite"/>
    </source>
</evidence>
<dbReference type="PANTHER" id="PTHR37014:SF9">
    <property type="entry name" value="CONSERVED HISTIDINE-RICH PROTEIN (AFU_ORTHOLOGUE AFUA_1G11910)"/>
    <property type="match status" value="1"/>
</dbReference>
<feature type="compositionally biased region" description="Basic residues" evidence="1">
    <location>
        <begin position="222"/>
        <end position="244"/>
    </location>
</feature>
<sequence length="260" mass="29009">MSDPYYPAHQPYTAPQDNGFQPPLENQDQYQGSVYGYEPQQTHNPQLEGYQNAYNQQQYTPSAPGQEYAPIQTTYHPVSEPQNGYLTPASTMAWADAYTHRYDDTRLSPHYETLSLSCSHSGACTRIERPKLTCFESDPSLHEDTQYSAANEVSSSARHEDEIDAEGGERGIGGALVGGVTGYYLGHKKSHGLLGAIGGALLGNFLENKIGERNEDGDSHSGHGRHHGHGRRRTRHHRRHRRHSRSESRHSRHSSSSSSR</sequence>
<dbReference type="InParanoid" id="C8VTJ8"/>
<dbReference type="AlphaFoldDB" id="C8VTJ8"/>
<keyword evidence="4" id="KW-1185">Reference proteome</keyword>
<feature type="compositionally biased region" description="Polar residues" evidence="1">
    <location>
        <begin position="13"/>
        <end position="32"/>
    </location>
</feature>
<dbReference type="PANTHER" id="PTHR37014">
    <property type="entry name" value="EXPRESSION LETHALITY PROTEIN HEL10, PUTATIVE (AFU_ORTHOLOGUE AFUA_1G06580)-RELATED"/>
    <property type="match status" value="1"/>
</dbReference>
<evidence type="ECO:0000313" key="3">
    <source>
        <dbReference type="EMBL" id="CBF88142.1"/>
    </source>
</evidence>
<feature type="region of interest" description="Disordered" evidence="1">
    <location>
        <begin position="213"/>
        <end position="260"/>
    </location>
</feature>
<dbReference type="GeneID" id="74896245"/>
<dbReference type="VEuPathDB" id="FungiDB:AN10165"/>
<dbReference type="InterPro" id="IPR008816">
    <property type="entry name" value="Gly_zipper_2TM_dom"/>
</dbReference>
<evidence type="ECO:0000313" key="4">
    <source>
        <dbReference type="Proteomes" id="UP000000560"/>
    </source>
</evidence>
<dbReference type="OMA" id="DTDRGMD"/>
<dbReference type="EMBL" id="BN001308">
    <property type="protein sequence ID" value="CBF88142.1"/>
    <property type="molecule type" value="Genomic_DNA"/>
</dbReference>
<reference evidence="4" key="2">
    <citation type="journal article" date="2009" name="Fungal Genet. Biol.">
        <title>The 2008 update of the Aspergillus nidulans genome annotation: a community effort.</title>
        <authorList>
            <person name="Wortman J.R."/>
            <person name="Gilsenan J.M."/>
            <person name="Joardar V."/>
            <person name="Deegan J."/>
            <person name="Clutterbuck J."/>
            <person name="Andersen M.R."/>
            <person name="Archer D."/>
            <person name="Bencina M."/>
            <person name="Braus G."/>
            <person name="Coutinho P."/>
            <person name="von Dohren H."/>
            <person name="Doonan J."/>
            <person name="Driessen A.J."/>
            <person name="Durek P."/>
            <person name="Espeso E."/>
            <person name="Fekete E."/>
            <person name="Flipphi M."/>
            <person name="Estrada C.G."/>
            <person name="Geysens S."/>
            <person name="Goldman G."/>
            <person name="de Groot P.W."/>
            <person name="Hansen K."/>
            <person name="Harris S.D."/>
            <person name="Heinekamp T."/>
            <person name="Helmstaedt K."/>
            <person name="Henrissat B."/>
            <person name="Hofmann G."/>
            <person name="Homan T."/>
            <person name="Horio T."/>
            <person name="Horiuchi H."/>
            <person name="James S."/>
            <person name="Jones M."/>
            <person name="Karaffa L."/>
            <person name="Karanyi Z."/>
            <person name="Kato M."/>
            <person name="Keller N."/>
            <person name="Kelly D.E."/>
            <person name="Kiel J.A."/>
            <person name="Kim J.M."/>
            <person name="van der Klei I.J."/>
            <person name="Klis F.M."/>
            <person name="Kovalchuk A."/>
            <person name="Krasevec N."/>
            <person name="Kubicek C.P."/>
            <person name="Liu B."/>
            <person name="Maccabe A."/>
            <person name="Meyer V."/>
            <person name="Mirabito P."/>
            <person name="Miskei M."/>
            <person name="Mos M."/>
            <person name="Mullins J."/>
            <person name="Nelson D.R."/>
            <person name="Nielsen J."/>
            <person name="Oakley B.R."/>
            <person name="Osmani S.A."/>
            <person name="Pakula T."/>
            <person name="Paszewski A."/>
            <person name="Paulsen I."/>
            <person name="Pilsyk S."/>
            <person name="Pocsi I."/>
            <person name="Punt P.J."/>
            <person name="Ram A.F."/>
            <person name="Ren Q."/>
            <person name="Robellet X."/>
            <person name="Robson G."/>
            <person name="Seiboth B."/>
            <person name="van Solingen P."/>
            <person name="Specht T."/>
            <person name="Sun J."/>
            <person name="Taheri-Talesh N."/>
            <person name="Takeshita N."/>
            <person name="Ussery D."/>
            <person name="vanKuyk P.A."/>
            <person name="Visser H."/>
            <person name="van de Vondervoort P.J."/>
            <person name="de Vries R.P."/>
            <person name="Walton J."/>
            <person name="Xiang X."/>
            <person name="Xiong Y."/>
            <person name="Zeng A.P."/>
            <person name="Brandt B.W."/>
            <person name="Cornell M.J."/>
            <person name="van den Hondel C.A."/>
            <person name="Visser J."/>
            <person name="Oliver S.G."/>
            <person name="Turner G."/>
        </authorList>
    </citation>
    <scope>GENOME REANNOTATION</scope>
    <source>
        <strain evidence="4">FGSC A4 / ATCC 38163 / CBS 112.46 / NRRL 194 / M139</strain>
    </source>
</reference>
<dbReference type="Pfam" id="PF05433">
    <property type="entry name" value="Rick_17kDa_Anti"/>
    <property type="match status" value="1"/>
</dbReference>
<proteinExistence type="predicted"/>
<dbReference type="RefSeq" id="XP_050469051.1">
    <property type="nucleotide sequence ID" value="XM_050613220.1"/>
</dbReference>
<feature type="region of interest" description="Disordered" evidence="1">
    <location>
        <begin position="150"/>
        <end position="171"/>
    </location>
</feature>
<gene>
    <name evidence="3" type="ORF">ANIA_10165</name>
</gene>
<protein>
    <submittedName>
        <fullName evidence="3">Conserved histidine-rich protein (AFU_orthologue AFUA_1G11910)</fullName>
    </submittedName>
</protein>
<dbReference type="Proteomes" id="UP000000560">
    <property type="component" value="Chromosome VIII"/>
</dbReference>
<dbReference type="GO" id="GO:0019867">
    <property type="term" value="C:outer membrane"/>
    <property type="evidence" value="ECO:0007669"/>
    <property type="project" value="InterPro"/>
</dbReference>
<organism evidence="3 4">
    <name type="scientific">Emericella nidulans (strain FGSC A4 / ATCC 38163 / CBS 112.46 / NRRL 194 / M139)</name>
    <name type="common">Aspergillus nidulans</name>
    <dbReference type="NCBI Taxonomy" id="227321"/>
    <lineage>
        <taxon>Eukaryota</taxon>
        <taxon>Fungi</taxon>
        <taxon>Dikarya</taxon>
        <taxon>Ascomycota</taxon>
        <taxon>Pezizomycotina</taxon>
        <taxon>Eurotiomycetes</taxon>
        <taxon>Eurotiomycetidae</taxon>
        <taxon>Eurotiales</taxon>
        <taxon>Aspergillaceae</taxon>
        <taxon>Aspergillus</taxon>
        <taxon>Aspergillus subgen. Nidulantes</taxon>
    </lineage>
</organism>
<feature type="region of interest" description="Disordered" evidence="1">
    <location>
        <begin position="1"/>
        <end position="45"/>
    </location>
</feature>
<evidence type="ECO:0000259" key="2">
    <source>
        <dbReference type="Pfam" id="PF05433"/>
    </source>
</evidence>
<name>C8VTJ8_EMENI</name>
<accession>C8VTJ8</accession>